<name>A0A1E3ADS1_9FIRM</name>
<evidence type="ECO:0000313" key="7">
    <source>
        <dbReference type="EMBL" id="ODM06366.1"/>
    </source>
</evidence>
<dbReference type="SUPFAM" id="SSF89082">
    <property type="entry name" value="Antibiotic binding domain of TipA-like multidrug resistance regulators"/>
    <property type="match status" value="1"/>
</dbReference>
<organism evidence="7 8">
    <name type="scientific">Eisenbergiella tayi</name>
    <dbReference type="NCBI Taxonomy" id="1432052"/>
    <lineage>
        <taxon>Bacteria</taxon>
        <taxon>Bacillati</taxon>
        <taxon>Bacillota</taxon>
        <taxon>Clostridia</taxon>
        <taxon>Lachnospirales</taxon>
        <taxon>Lachnospiraceae</taxon>
        <taxon>Eisenbergiella</taxon>
    </lineage>
</organism>
<comment type="caution">
    <text evidence="7">The sequence shown here is derived from an EMBL/GenBank/DDBJ whole genome shotgun (WGS) entry which is preliminary data.</text>
</comment>
<dbReference type="SMART" id="SM00422">
    <property type="entry name" value="HTH_MERR"/>
    <property type="match status" value="1"/>
</dbReference>
<evidence type="ECO:0000256" key="3">
    <source>
        <dbReference type="ARBA" id="ARBA00023159"/>
    </source>
</evidence>
<dbReference type="InterPro" id="IPR000551">
    <property type="entry name" value="MerR-type_HTH_dom"/>
</dbReference>
<keyword evidence="1" id="KW-0805">Transcription regulation</keyword>
<dbReference type="GO" id="GO:0003700">
    <property type="term" value="F:DNA-binding transcription factor activity"/>
    <property type="evidence" value="ECO:0007669"/>
    <property type="project" value="InterPro"/>
</dbReference>
<dbReference type="PRINTS" id="PR00040">
    <property type="entry name" value="HTHMERR"/>
</dbReference>
<dbReference type="PATRIC" id="fig|1432052.4.peg.2521"/>
<evidence type="ECO:0000256" key="1">
    <source>
        <dbReference type="ARBA" id="ARBA00023015"/>
    </source>
</evidence>
<evidence type="ECO:0000256" key="5">
    <source>
        <dbReference type="SAM" id="Coils"/>
    </source>
</evidence>
<dbReference type="InterPro" id="IPR012925">
    <property type="entry name" value="TipAS_dom"/>
</dbReference>
<dbReference type="InterPro" id="IPR036244">
    <property type="entry name" value="TipA-like_antibiotic-bd"/>
</dbReference>
<dbReference type="RefSeq" id="WP_141703179.1">
    <property type="nucleotide sequence ID" value="NZ_MCGH01000002.1"/>
</dbReference>
<dbReference type="EMBL" id="MCGH01000002">
    <property type="protein sequence ID" value="ODM06366.1"/>
    <property type="molecule type" value="Genomic_DNA"/>
</dbReference>
<dbReference type="SUPFAM" id="SSF46955">
    <property type="entry name" value="Putative DNA-binding domain"/>
    <property type="match status" value="1"/>
</dbReference>
<reference evidence="7 8" key="1">
    <citation type="submission" date="2016-07" db="EMBL/GenBank/DDBJ databases">
        <title>Characterization of isolates of Eisenbergiella tayi derived from blood cultures, using whole genome sequencing.</title>
        <authorList>
            <person name="Burdz T."/>
            <person name="Wiebe D."/>
            <person name="Huynh C."/>
            <person name="Bernard K."/>
        </authorList>
    </citation>
    <scope>NUCLEOTIDE SEQUENCE [LARGE SCALE GENOMIC DNA]</scope>
    <source>
        <strain evidence="7 8">NML 110608</strain>
    </source>
</reference>
<evidence type="ECO:0000256" key="2">
    <source>
        <dbReference type="ARBA" id="ARBA00023125"/>
    </source>
</evidence>
<dbReference type="Gene3D" id="1.10.490.50">
    <property type="entry name" value="Antibiotic binding domain of TipA-like multidrug resistance regulators"/>
    <property type="match status" value="1"/>
</dbReference>
<evidence type="ECO:0000313" key="8">
    <source>
        <dbReference type="Proteomes" id="UP000094067"/>
    </source>
</evidence>
<sequence>MQIKINEAAKLTGVTVRTLHYYDQIGLLRPETVTDTGYRLYGEKDLERLSQILFFRELDFTLAQIKDMLDSPSFDRKEALRAQHELLTKKKERLERLIDLTKRRMEGNAEMSFREFNKEEIERCKEKYAQEAEERWGGTQAYKESKKRTDSYGSAEWEELTQKENSIMQAFADCRGLSPESGEVQELAARWQAYISSSYYDCTDEILEGLGLMYTSDERFRQNIDRFGEGTAELMSQGIACYVRNKKDRK</sequence>
<dbReference type="CDD" id="cd01106">
    <property type="entry name" value="HTH_TipAL-Mta"/>
    <property type="match status" value="1"/>
</dbReference>
<feature type="domain" description="HTH merR-type" evidence="6">
    <location>
        <begin position="1"/>
        <end position="71"/>
    </location>
</feature>
<dbReference type="Proteomes" id="UP000094067">
    <property type="component" value="Unassembled WGS sequence"/>
</dbReference>
<dbReference type="Pfam" id="PF13411">
    <property type="entry name" value="MerR_1"/>
    <property type="match status" value="1"/>
</dbReference>
<dbReference type="PANTHER" id="PTHR30204">
    <property type="entry name" value="REDOX-CYCLING DRUG-SENSING TRANSCRIPTIONAL ACTIVATOR SOXR"/>
    <property type="match status" value="1"/>
</dbReference>
<evidence type="ECO:0000259" key="6">
    <source>
        <dbReference type="PROSITE" id="PS50937"/>
    </source>
</evidence>
<dbReference type="InterPro" id="IPR047057">
    <property type="entry name" value="MerR_fam"/>
</dbReference>
<feature type="coiled-coil region" evidence="5">
    <location>
        <begin position="77"/>
        <end position="134"/>
    </location>
</feature>
<dbReference type="PANTHER" id="PTHR30204:SF90">
    <property type="entry name" value="HTH-TYPE TRANSCRIPTIONAL ACTIVATOR MTA"/>
    <property type="match status" value="1"/>
</dbReference>
<dbReference type="PROSITE" id="PS50937">
    <property type="entry name" value="HTH_MERR_2"/>
    <property type="match status" value="1"/>
</dbReference>
<protein>
    <submittedName>
        <fullName evidence="7">HTH-type transcriptional activator mta</fullName>
    </submittedName>
</protein>
<dbReference type="GO" id="GO:0003677">
    <property type="term" value="F:DNA binding"/>
    <property type="evidence" value="ECO:0007669"/>
    <property type="project" value="UniProtKB-KW"/>
</dbReference>
<proteinExistence type="predicted"/>
<keyword evidence="2" id="KW-0238">DNA-binding</keyword>
<keyword evidence="3" id="KW-0010">Activator</keyword>
<gene>
    <name evidence="7" type="primary">mta_3</name>
    <name evidence="7" type="ORF">BEI61_02256</name>
</gene>
<keyword evidence="5" id="KW-0175">Coiled coil</keyword>
<accession>A0A1E3ADS1</accession>
<dbReference type="Gene3D" id="1.10.1660.10">
    <property type="match status" value="1"/>
</dbReference>
<dbReference type="InterPro" id="IPR009061">
    <property type="entry name" value="DNA-bd_dom_put_sf"/>
</dbReference>
<dbReference type="AlphaFoldDB" id="A0A1E3ADS1"/>
<dbReference type="Pfam" id="PF07739">
    <property type="entry name" value="TipAS"/>
    <property type="match status" value="1"/>
</dbReference>
<evidence type="ECO:0000256" key="4">
    <source>
        <dbReference type="ARBA" id="ARBA00023163"/>
    </source>
</evidence>
<keyword evidence="4" id="KW-0804">Transcription</keyword>